<dbReference type="Gene3D" id="1.10.10.2910">
    <property type="match status" value="1"/>
</dbReference>
<sequence length="273" mass="32020">MNWIMNNHRFNKGSAAARNLLNTYGFESLLDFPLDLFAHGLGATVVEKPLLNSDGRIISGQKHTIIEINENIEFEEKKRFTLAHEIGHLILHKGLDVHNDNEATTSWFNNKEKQAKNGKIEYEANQFASELLIPSHLFHEKQKGKKFSPDLLKELATFFKVSITSITFKYFELGDHPICLFHSHNKSVSYWKWPEGYPHYIIDRTKLEPPEDSVAMEFFEKGKIYPKQFSKQQIWKSTWFELKDWEDDNDFNFFEYCIISSTYNSVLSVVWEE</sequence>
<protein>
    <submittedName>
        <fullName evidence="2">ImmA/IrrE family metallo-endopeptidase</fullName>
    </submittedName>
</protein>
<comment type="caution">
    <text evidence="2">The sequence shown here is derived from an EMBL/GenBank/DDBJ whole genome shotgun (WGS) entry which is preliminary data.</text>
</comment>
<organism evidence="2 3">
    <name type="scientific">Sinomicrobium pectinilyticum</name>
    <dbReference type="NCBI Taxonomy" id="1084421"/>
    <lineage>
        <taxon>Bacteria</taxon>
        <taxon>Pseudomonadati</taxon>
        <taxon>Bacteroidota</taxon>
        <taxon>Flavobacteriia</taxon>
        <taxon>Flavobacteriales</taxon>
        <taxon>Flavobacteriaceae</taxon>
        <taxon>Sinomicrobium</taxon>
    </lineage>
</organism>
<dbReference type="EMBL" id="RJTM01000059">
    <property type="protein sequence ID" value="RNL88533.1"/>
    <property type="molecule type" value="Genomic_DNA"/>
</dbReference>
<dbReference type="InterPro" id="IPR052345">
    <property type="entry name" value="Rad_response_metalloprotease"/>
</dbReference>
<evidence type="ECO:0000313" key="3">
    <source>
        <dbReference type="Proteomes" id="UP000267469"/>
    </source>
</evidence>
<gene>
    <name evidence="2" type="ORF">ED312_08790</name>
</gene>
<dbReference type="InterPro" id="IPR010359">
    <property type="entry name" value="IrrE_HExxH"/>
</dbReference>
<name>A0A3N0EKU6_SINP1</name>
<keyword evidence="3" id="KW-1185">Reference proteome</keyword>
<dbReference type="AlphaFoldDB" id="A0A3N0EKU6"/>
<accession>A0A3N0EKU6</accession>
<evidence type="ECO:0000259" key="1">
    <source>
        <dbReference type="Pfam" id="PF06114"/>
    </source>
</evidence>
<dbReference type="PANTHER" id="PTHR43236">
    <property type="entry name" value="ANTITOXIN HIGA1"/>
    <property type="match status" value="1"/>
</dbReference>
<dbReference type="OrthoDB" id="9794834at2"/>
<proteinExistence type="predicted"/>
<dbReference type="PANTHER" id="PTHR43236:SF2">
    <property type="entry name" value="BLL0069 PROTEIN"/>
    <property type="match status" value="1"/>
</dbReference>
<evidence type="ECO:0000313" key="2">
    <source>
        <dbReference type="EMBL" id="RNL88533.1"/>
    </source>
</evidence>
<feature type="domain" description="IrrE N-terminal-like" evidence="1">
    <location>
        <begin position="41"/>
        <end position="166"/>
    </location>
</feature>
<reference evidence="2 3" key="1">
    <citation type="submission" date="2018-10" db="EMBL/GenBank/DDBJ databases">
        <title>Sinomicrobium pectinilyticum sp. nov., a pectinase-producing bacterium isolated from alkaline and saline soil, and emended description of the genus Sinomicrobium.</title>
        <authorList>
            <person name="Cheng B."/>
            <person name="Li C."/>
            <person name="Lai Q."/>
            <person name="Du M."/>
            <person name="Shao Z."/>
            <person name="Xu P."/>
            <person name="Yang C."/>
        </authorList>
    </citation>
    <scope>NUCLEOTIDE SEQUENCE [LARGE SCALE GENOMIC DNA]</scope>
    <source>
        <strain evidence="2 3">5DNS001</strain>
    </source>
</reference>
<dbReference type="Proteomes" id="UP000267469">
    <property type="component" value="Unassembled WGS sequence"/>
</dbReference>
<dbReference type="Pfam" id="PF06114">
    <property type="entry name" value="Peptidase_M78"/>
    <property type="match status" value="1"/>
</dbReference>